<dbReference type="InterPro" id="IPR002539">
    <property type="entry name" value="MaoC-like_dom"/>
</dbReference>
<evidence type="ECO:0000259" key="2">
    <source>
        <dbReference type="Pfam" id="PF01575"/>
    </source>
</evidence>
<evidence type="ECO:0000256" key="1">
    <source>
        <dbReference type="SAM" id="MobiDB-lite"/>
    </source>
</evidence>
<accession>A0A917L141</accession>
<dbReference type="EMBL" id="BMKW01000018">
    <property type="protein sequence ID" value="GGJ39624.1"/>
    <property type="molecule type" value="Genomic_DNA"/>
</dbReference>
<proteinExistence type="predicted"/>
<sequence>MTINHDHLLNYPIPEIRQTIRWQDTALYNFSIGLGQDPMDQAQLDFLYEPRLRAMPSMAVVLGYPGFWIRNPDTGVDWTQVLHGEQSIILHKPLPAEGEIIGRSRITSIVDRGPGKGAMLYNERVVTDARTGEKLATLEGTTFARGDGGFGGPSGPIKKPHAEPDRAPDLTVDLPTRPEQAIVYRLNGDHNPLHIDPEVAAKAGFKQPILHGLCTFGVVCHALMKSLCGYDPARFGRMDLRFSSPVYPGETIRTEIWHEEGGAAFRARVIERDKVVVSNGLFRHPGTA</sequence>
<keyword evidence="5" id="KW-1185">Reference proteome</keyword>
<dbReference type="GO" id="GO:0006635">
    <property type="term" value="P:fatty acid beta-oxidation"/>
    <property type="evidence" value="ECO:0007669"/>
    <property type="project" value="TreeGrafter"/>
</dbReference>
<dbReference type="InterPro" id="IPR029069">
    <property type="entry name" value="HotDog_dom_sf"/>
</dbReference>
<gene>
    <name evidence="4" type="ORF">GCM10011320_54090</name>
</gene>
<evidence type="ECO:0000313" key="4">
    <source>
        <dbReference type="EMBL" id="GGJ39624.1"/>
    </source>
</evidence>
<organism evidence="4 5">
    <name type="scientific">Neoroseomonas lacus</name>
    <dbReference type="NCBI Taxonomy" id="287609"/>
    <lineage>
        <taxon>Bacteria</taxon>
        <taxon>Pseudomonadati</taxon>
        <taxon>Pseudomonadota</taxon>
        <taxon>Alphaproteobacteria</taxon>
        <taxon>Acetobacterales</taxon>
        <taxon>Acetobacteraceae</taxon>
        <taxon>Neoroseomonas</taxon>
    </lineage>
</organism>
<dbReference type="PANTHER" id="PTHR13078:SF56">
    <property type="entry name" value="PEROXISOMAL MULTIFUNCTIONAL ENZYME TYPE 2"/>
    <property type="match status" value="1"/>
</dbReference>
<protein>
    <submittedName>
        <fullName evidence="4">MaoC family protein</fullName>
    </submittedName>
</protein>
<dbReference type="AlphaFoldDB" id="A0A917L141"/>
<dbReference type="SUPFAM" id="SSF54637">
    <property type="entry name" value="Thioesterase/thiol ester dehydrase-isomerase"/>
    <property type="match status" value="2"/>
</dbReference>
<dbReference type="PANTHER" id="PTHR13078">
    <property type="entry name" value="PEROXISOMAL MULTIFUNCTIONAL ENZYME TYPE 2-RELATED"/>
    <property type="match status" value="1"/>
</dbReference>
<dbReference type="GO" id="GO:0044594">
    <property type="term" value="F:17-beta-hydroxysteroid dehydrogenase (NAD+) activity"/>
    <property type="evidence" value="ECO:0007669"/>
    <property type="project" value="TreeGrafter"/>
</dbReference>
<dbReference type="GO" id="GO:0004300">
    <property type="term" value="F:enoyl-CoA hydratase activity"/>
    <property type="evidence" value="ECO:0007669"/>
    <property type="project" value="TreeGrafter"/>
</dbReference>
<feature type="region of interest" description="Disordered" evidence="1">
    <location>
        <begin position="145"/>
        <end position="172"/>
    </location>
</feature>
<dbReference type="GO" id="GO:0003857">
    <property type="term" value="F:(3S)-3-hydroxyacyl-CoA dehydrogenase (NAD+) activity"/>
    <property type="evidence" value="ECO:0007669"/>
    <property type="project" value="TreeGrafter"/>
</dbReference>
<reference evidence="4" key="1">
    <citation type="journal article" date="2014" name="Int. J. Syst. Evol. Microbiol.">
        <title>Complete genome sequence of Corynebacterium casei LMG S-19264T (=DSM 44701T), isolated from a smear-ripened cheese.</title>
        <authorList>
            <consortium name="US DOE Joint Genome Institute (JGI-PGF)"/>
            <person name="Walter F."/>
            <person name="Albersmeier A."/>
            <person name="Kalinowski J."/>
            <person name="Ruckert C."/>
        </authorList>
    </citation>
    <scope>NUCLEOTIDE SEQUENCE</scope>
    <source>
        <strain evidence="4">CGMCC 1.3617</strain>
    </source>
</reference>
<dbReference type="Proteomes" id="UP000661507">
    <property type="component" value="Unassembled WGS sequence"/>
</dbReference>
<evidence type="ECO:0000313" key="5">
    <source>
        <dbReference type="Proteomes" id="UP000661507"/>
    </source>
</evidence>
<feature type="domain" description="Peroxisomal multifunctional enzyme type 2-like N-terminal" evidence="3">
    <location>
        <begin position="23"/>
        <end position="146"/>
    </location>
</feature>
<reference evidence="4" key="2">
    <citation type="submission" date="2020-09" db="EMBL/GenBank/DDBJ databases">
        <authorList>
            <person name="Sun Q."/>
            <person name="Zhou Y."/>
        </authorList>
    </citation>
    <scope>NUCLEOTIDE SEQUENCE</scope>
    <source>
        <strain evidence="4">CGMCC 1.3617</strain>
    </source>
</reference>
<dbReference type="Gene3D" id="3.10.129.10">
    <property type="entry name" value="Hotdog Thioesterase"/>
    <property type="match status" value="2"/>
</dbReference>
<comment type="caution">
    <text evidence="4">The sequence shown here is derived from an EMBL/GenBank/DDBJ whole genome shotgun (WGS) entry which is preliminary data.</text>
</comment>
<dbReference type="RefSeq" id="WP_188972754.1">
    <property type="nucleotide sequence ID" value="NZ_BMKW01000018.1"/>
</dbReference>
<dbReference type="Pfam" id="PF22622">
    <property type="entry name" value="MFE-2_hydrat-2_N"/>
    <property type="match status" value="1"/>
</dbReference>
<feature type="domain" description="MaoC-like" evidence="2">
    <location>
        <begin position="163"/>
        <end position="276"/>
    </location>
</feature>
<name>A0A917L141_9PROT</name>
<dbReference type="Pfam" id="PF01575">
    <property type="entry name" value="MaoC_dehydratas"/>
    <property type="match status" value="1"/>
</dbReference>
<dbReference type="CDD" id="cd03448">
    <property type="entry name" value="HDE_HSD"/>
    <property type="match status" value="1"/>
</dbReference>
<dbReference type="InterPro" id="IPR054357">
    <property type="entry name" value="MFE-2_N"/>
</dbReference>
<evidence type="ECO:0000259" key="3">
    <source>
        <dbReference type="Pfam" id="PF22622"/>
    </source>
</evidence>